<reference evidence="3 4" key="1">
    <citation type="journal article" date="2017" name="Water Res.">
        <title>Comammox in drinking water systems.</title>
        <authorList>
            <person name="Wang Y."/>
            <person name="Ma L."/>
            <person name="Mao Y."/>
            <person name="Jiang X."/>
            <person name="Xia Y."/>
            <person name="Yu K."/>
            <person name="Li B."/>
            <person name="Zhang T."/>
        </authorList>
    </citation>
    <scope>NUCLEOTIDE SEQUENCE [LARGE SCALE GENOMIC DNA]</scope>
    <source>
        <strain evidence="3">SG_bin8</strain>
    </source>
</reference>
<dbReference type="InterPro" id="IPR036111">
    <property type="entry name" value="Mal/L-sulfo/L-lacto_DH-like_sf"/>
</dbReference>
<dbReference type="PANTHER" id="PTHR11091:SF0">
    <property type="entry name" value="MALATE DEHYDROGENASE"/>
    <property type="match status" value="1"/>
</dbReference>
<accession>A0A1W9HWP5</accession>
<dbReference type="Proteomes" id="UP000192872">
    <property type="component" value="Unassembled WGS sequence"/>
</dbReference>
<evidence type="ECO:0000313" key="3">
    <source>
        <dbReference type="EMBL" id="OQW51691.1"/>
    </source>
</evidence>
<comment type="caution">
    <text evidence="3">The sequence shown here is derived from an EMBL/GenBank/DDBJ whole genome shotgun (WGS) entry which is preliminary data.</text>
</comment>
<sequence length="329" mass="33660">MARLTIAGARALAAEALVRAGCREAIAATVARALVAAEADGLKGHGMSRLPSYAAQVRVGKIDGAATPRATRPAPGVLRVDAAHGFAYPALDVAVAELPAIARQQGIAAAAITRSHHAGAAGLVVEALAEHRLAALLFANTPGAMAPAGGRRALLGTNPIAFACIDHSGAPLVIDLALSKVARGNIMAAKQRGDTLPEGWARDRDGRPTTDPDEALAGTMEPMGEGKGAVLALMVELLAAALTGARFASEATSFLDDQGSPPGTGQLIIAIDMAALSPRGPMRVAELADLIHNEPGARLPGERRMAQRKRAASEGLIIDDQLISAIRAI</sequence>
<dbReference type="GO" id="GO:0016491">
    <property type="term" value="F:oxidoreductase activity"/>
    <property type="evidence" value="ECO:0007669"/>
    <property type="project" value="UniProtKB-KW"/>
</dbReference>
<dbReference type="Gene3D" id="1.10.1530.10">
    <property type="match status" value="1"/>
</dbReference>
<dbReference type="Pfam" id="PF02615">
    <property type="entry name" value="Ldh_2"/>
    <property type="match status" value="1"/>
</dbReference>
<dbReference type="PANTHER" id="PTHR11091">
    <property type="entry name" value="OXIDOREDUCTASE-RELATED"/>
    <property type="match status" value="1"/>
</dbReference>
<comment type="similarity">
    <text evidence="1">Belongs to the LDH2/MDH2 oxidoreductase family.</text>
</comment>
<evidence type="ECO:0000313" key="4">
    <source>
        <dbReference type="Proteomes" id="UP000192872"/>
    </source>
</evidence>
<gene>
    <name evidence="3" type="ORF">A4S15_10765</name>
</gene>
<organism evidence="3 4">
    <name type="scientific">Candidatus Raskinella chloraquaticus</name>
    <dbReference type="NCBI Taxonomy" id="1951219"/>
    <lineage>
        <taxon>Bacteria</taxon>
        <taxon>Pseudomonadati</taxon>
        <taxon>Pseudomonadota</taxon>
        <taxon>Alphaproteobacteria</taxon>
        <taxon>Hyphomicrobiales</taxon>
        <taxon>Phreatobacteraceae</taxon>
        <taxon>Candidatus Raskinella</taxon>
    </lineage>
</organism>
<dbReference type="RefSeq" id="WP_376802029.1">
    <property type="nucleotide sequence ID" value="NZ_DBNB01000034.1"/>
</dbReference>
<dbReference type="InterPro" id="IPR003767">
    <property type="entry name" value="Malate/L-lactate_DH-like"/>
</dbReference>
<dbReference type="SUPFAM" id="SSF89733">
    <property type="entry name" value="L-sulfolactate dehydrogenase-like"/>
    <property type="match status" value="1"/>
</dbReference>
<dbReference type="InterPro" id="IPR043144">
    <property type="entry name" value="Mal/L-sulf/L-lact_DH-like_ah"/>
</dbReference>
<protein>
    <submittedName>
        <fullName evidence="3">Sulfolactate dehydrogenase</fullName>
    </submittedName>
</protein>
<dbReference type="EMBL" id="LWDL01000018">
    <property type="protein sequence ID" value="OQW51691.1"/>
    <property type="molecule type" value="Genomic_DNA"/>
</dbReference>
<proteinExistence type="inferred from homology"/>
<name>A0A1W9HWP5_9HYPH</name>
<dbReference type="STRING" id="1827387.A4S15_10765"/>
<evidence type="ECO:0000256" key="2">
    <source>
        <dbReference type="ARBA" id="ARBA00023002"/>
    </source>
</evidence>
<keyword evidence="2" id="KW-0560">Oxidoreductase</keyword>
<dbReference type="Gene3D" id="3.30.1370.60">
    <property type="entry name" value="Hypothetical oxidoreductase yiak, domain 2"/>
    <property type="match status" value="1"/>
</dbReference>
<evidence type="ECO:0000256" key="1">
    <source>
        <dbReference type="ARBA" id="ARBA00006056"/>
    </source>
</evidence>
<dbReference type="AlphaFoldDB" id="A0A1W9HWP5"/>
<dbReference type="InterPro" id="IPR043143">
    <property type="entry name" value="Mal/L-sulf/L-lact_DH-like_NADP"/>
</dbReference>